<evidence type="ECO:0000256" key="2">
    <source>
        <dbReference type="SAM" id="Phobius"/>
    </source>
</evidence>
<accession>A0A7S4DVB4</accession>
<gene>
    <name evidence="3" type="ORF">LGLO00237_LOCUS24785</name>
</gene>
<keyword evidence="2" id="KW-1133">Transmembrane helix</keyword>
<dbReference type="SUPFAM" id="SSF53474">
    <property type="entry name" value="alpha/beta-Hydrolases"/>
    <property type="match status" value="1"/>
</dbReference>
<reference evidence="3" key="1">
    <citation type="submission" date="2021-01" db="EMBL/GenBank/DDBJ databases">
        <authorList>
            <person name="Corre E."/>
            <person name="Pelletier E."/>
            <person name="Niang G."/>
            <person name="Scheremetjew M."/>
            <person name="Finn R."/>
            <person name="Kale V."/>
            <person name="Holt S."/>
            <person name="Cochrane G."/>
            <person name="Meng A."/>
            <person name="Brown T."/>
            <person name="Cohen L."/>
        </authorList>
    </citation>
    <scope>NUCLEOTIDE SEQUENCE</scope>
    <source>
        <strain evidence="3">CCCM811</strain>
    </source>
</reference>
<proteinExistence type="predicted"/>
<protein>
    <submittedName>
        <fullName evidence="3">Uncharacterized protein</fullName>
    </submittedName>
</protein>
<keyword evidence="2" id="KW-0812">Transmembrane</keyword>
<feature type="compositionally biased region" description="Acidic residues" evidence="1">
    <location>
        <begin position="82"/>
        <end position="94"/>
    </location>
</feature>
<dbReference type="InterPro" id="IPR029058">
    <property type="entry name" value="AB_hydrolase_fold"/>
</dbReference>
<feature type="region of interest" description="Disordered" evidence="1">
    <location>
        <begin position="66"/>
        <end position="94"/>
    </location>
</feature>
<sequence>MSSKSLRNHRGCYQMLSEMLMRCNATKAVLRLTLLALVCASIYMLAHILSPRFGGVVVCHLRPSSYASSSSSSSLSFGMVQGEDDDDDDEEEEQYPLIDPWPENWLRINRSRVVVAGHSNAADFAHQVHIAYSSLVNGACIFAGQPFHCAVQRFEEDPLVEAGSFERESYNVPNCPDCPRGKALVYDHCKNMPHVIDVGMLPDYPRRICGPDGKPGCLDGVDNLRKPNQRVYLQRGTMDKCYRKGSVAAVEGLYAQLLDHPSKQILFNNTIPLHHTIPHEGNEVAPSYDGPRECFKHTFFEDADDDDLQPKAGIFEDHKYRFTQHRFGGFDPLVGTNKFGWLYVPSACINKSETCGLFVYFRPCGGGSGVNDANLDEFDTWAENNRIVILNPVVGKNKCFLKYRGCTEVARGCWDGYGQLGSDYALQSGKHMMFAGNILKGFLDAYGV</sequence>
<keyword evidence="2" id="KW-0472">Membrane</keyword>
<feature type="compositionally biased region" description="Low complexity" evidence="1">
    <location>
        <begin position="66"/>
        <end position="76"/>
    </location>
</feature>
<evidence type="ECO:0000256" key="1">
    <source>
        <dbReference type="SAM" id="MobiDB-lite"/>
    </source>
</evidence>
<dbReference type="EMBL" id="HBIV01034755">
    <property type="protein sequence ID" value="CAE0673109.1"/>
    <property type="molecule type" value="Transcribed_RNA"/>
</dbReference>
<organism evidence="3">
    <name type="scientific">Lotharella globosa</name>
    <dbReference type="NCBI Taxonomy" id="91324"/>
    <lineage>
        <taxon>Eukaryota</taxon>
        <taxon>Sar</taxon>
        <taxon>Rhizaria</taxon>
        <taxon>Cercozoa</taxon>
        <taxon>Chlorarachniophyceae</taxon>
        <taxon>Lotharella</taxon>
    </lineage>
</organism>
<name>A0A7S4DVB4_9EUKA</name>
<dbReference type="AlphaFoldDB" id="A0A7S4DVB4"/>
<feature type="transmembrane region" description="Helical" evidence="2">
    <location>
        <begin position="28"/>
        <end position="49"/>
    </location>
</feature>
<evidence type="ECO:0000313" key="3">
    <source>
        <dbReference type="EMBL" id="CAE0673109.1"/>
    </source>
</evidence>